<dbReference type="InterPro" id="IPR012340">
    <property type="entry name" value="NA-bd_OB-fold"/>
</dbReference>
<dbReference type="InterPro" id="IPR052513">
    <property type="entry name" value="Thioester_dehydratase-like"/>
</dbReference>
<dbReference type="InterPro" id="IPR022002">
    <property type="entry name" value="ChsH2_Znr"/>
</dbReference>
<evidence type="ECO:0000259" key="2">
    <source>
        <dbReference type="Pfam" id="PF12172"/>
    </source>
</evidence>
<protein>
    <recommendedName>
        <fullName evidence="5">Zn-ribbon domain-containing OB-fold protein</fullName>
    </recommendedName>
</protein>
<name>A0A8J3TFQ7_9ACTN</name>
<proteinExistence type="predicted"/>
<organism evidence="3 4">
    <name type="scientific">Planosporangium mesophilum</name>
    <dbReference type="NCBI Taxonomy" id="689768"/>
    <lineage>
        <taxon>Bacteria</taxon>
        <taxon>Bacillati</taxon>
        <taxon>Actinomycetota</taxon>
        <taxon>Actinomycetes</taxon>
        <taxon>Micromonosporales</taxon>
        <taxon>Micromonosporaceae</taxon>
        <taxon>Planosporangium</taxon>
    </lineage>
</organism>
<dbReference type="AlphaFoldDB" id="A0A8J3TFQ7"/>
<evidence type="ECO:0000259" key="1">
    <source>
        <dbReference type="Pfam" id="PF01796"/>
    </source>
</evidence>
<dbReference type="SUPFAM" id="SSF50249">
    <property type="entry name" value="Nucleic acid-binding proteins"/>
    <property type="match status" value="1"/>
</dbReference>
<dbReference type="PANTHER" id="PTHR34075:SF5">
    <property type="entry name" value="BLR3430 PROTEIN"/>
    <property type="match status" value="1"/>
</dbReference>
<dbReference type="Pfam" id="PF01796">
    <property type="entry name" value="OB_ChsH2_C"/>
    <property type="match status" value="1"/>
</dbReference>
<gene>
    <name evidence="3" type="ORF">Pme01_43180</name>
</gene>
<dbReference type="Gene3D" id="6.10.30.10">
    <property type="match status" value="1"/>
</dbReference>
<dbReference type="EMBL" id="BOON01000040">
    <property type="protein sequence ID" value="GII24721.1"/>
    <property type="molecule type" value="Genomic_DNA"/>
</dbReference>
<dbReference type="Proteomes" id="UP000599074">
    <property type="component" value="Unassembled WGS sequence"/>
</dbReference>
<evidence type="ECO:0000313" key="4">
    <source>
        <dbReference type="Proteomes" id="UP000599074"/>
    </source>
</evidence>
<comment type="caution">
    <text evidence="3">The sequence shown here is derived from an EMBL/GenBank/DDBJ whole genome shotgun (WGS) entry which is preliminary data.</text>
</comment>
<dbReference type="PANTHER" id="PTHR34075">
    <property type="entry name" value="BLR3430 PROTEIN"/>
    <property type="match status" value="1"/>
</dbReference>
<accession>A0A8J3TFQ7</accession>
<dbReference type="RefSeq" id="WP_168114381.1">
    <property type="nucleotide sequence ID" value="NZ_BOON01000040.1"/>
</dbReference>
<keyword evidence="4" id="KW-1185">Reference proteome</keyword>
<reference evidence="3" key="1">
    <citation type="submission" date="2021-01" db="EMBL/GenBank/DDBJ databases">
        <title>Whole genome shotgun sequence of Planosporangium mesophilum NBRC 109066.</title>
        <authorList>
            <person name="Komaki H."/>
            <person name="Tamura T."/>
        </authorList>
    </citation>
    <scope>NUCLEOTIDE SEQUENCE</scope>
    <source>
        <strain evidence="3">NBRC 109066</strain>
    </source>
</reference>
<sequence>MVVPDAETKPFWDGIATGELRIQRCPACEKAVFYPRAVCPHCFDGEPIWIRAAGTGTVYSYTVAHRAFGEFAAQAPFTVALVDLDEGVRMMTRIVDARPGEVRIGARVRLEMTTLTPDGPQLPCFRLVEQA</sequence>
<evidence type="ECO:0008006" key="5">
    <source>
        <dbReference type="Google" id="ProtNLM"/>
    </source>
</evidence>
<dbReference type="Pfam" id="PF12172">
    <property type="entry name" value="zf-ChsH2"/>
    <property type="match status" value="1"/>
</dbReference>
<feature type="domain" description="ChsH2 rubredoxin-like zinc ribbon" evidence="2">
    <location>
        <begin position="12"/>
        <end position="46"/>
    </location>
</feature>
<dbReference type="InterPro" id="IPR002878">
    <property type="entry name" value="ChsH2_C"/>
</dbReference>
<evidence type="ECO:0000313" key="3">
    <source>
        <dbReference type="EMBL" id="GII24721.1"/>
    </source>
</evidence>
<feature type="domain" description="ChsH2 C-terminal OB-fold" evidence="1">
    <location>
        <begin position="49"/>
        <end position="112"/>
    </location>
</feature>